<keyword evidence="2" id="KW-1185">Reference proteome</keyword>
<dbReference type="OrthoDB" id="9905427at2"/>
<dbReference type="RefSeq" id="WP_065208434.1">
    <property type="nucleotide sequence ID" value="NZ_BPPU01000006.1"/>
</dbReference>
<dbReference type="AlphaFoldDB" id="A0A2N4UMP3"/>
<evidence type="ECO:0000313" key="1">
    <source>
        <dbReference type="EMBL" id="PLC56273.1"/>
    </source>
</evidence>
<accession>A0A2N4UMP3</accession>
<comment type="caution">
    <text evidence="1">The sequence shown here is derived from an EMBL/GenBank/DDBJ whole genome shotgun (WGS) entry which is preliminary data.</text>
</comment>
<dbReference type="EMBL" id="NPIB01000034">
    <property type="protein sequence ID" value="PLC56273.1"/>
    <property type="molecule type" value="Genomic_DNA"/>
</dbReference>
<reference evidence="1 2" key="1">
    <citation type="journal article" date="2018" name="Syst. Appl. Microbiol.">
        <title>Photobacterium carnosum sp. nov., isolated from spoiled modified atmosphere packaged poultry meat.</title>
        <authorList>
            <person name="Hilgarth M."/>
            <person name="Fuertes S."/>
            <person name="Ehrmann M."/>
            <person name="Vogel R.F."/>
        </authorList>
    </citation>
    <scope>NUCLEOTIDE SEQUENCE [LARGE SCALE GENOMIC DNA]</scope>
    <source>
        <strain evidence="1 2">TMW 2.2021</strain>
    </source>
</reference>
<organism evidence="1 2">
    <name type="scientific">Photobacterium carnosum</name>
    <dbReference type="NCBI Taxonomy" id="2023717"/>
    <lineage>
        <taxon>Bacteria</taxon>
        <taxon>Pseudomonadati</taxon>
        <taxon>Pseudomonadota</taxon>
        <taxon>Gammaproteobacteria</taxon>
        <taxon>Vibrionales</taxon>
        <taxon>Vibrionaceae</taxon>
        <taxon>Photobacterium</taxon>
    </lineage>
</organism>
<protein>
    <submittedName>
        <fullName evidence="1">Uncharacterized protein</fullName>
    </submittedName>
</protein>
<name>A0A2N4UMP3_9GAMM</name>
<sequence>MSNKPRKKKKTTIPHSGPTDYFPFDNYKQFEKSMDDIILLLNTLPVNRIHDDELDIIENYVIQHFGMTKYTEGKIREILVTLEAVAIAELDNNK</sequence>
<dbReference type="Proteomes" id="UP000234420">
    <property type="component" value="Unassembled WGS sequence"/>
</dbReference>
<gene>
    <name evidence="1" type="ORF">CIK00_19400</name>
</gene>
<proteinExistence type="predicted"/>
<evidence type="ECO:0000313" key="2">
    <source>
        <dbReference type="Proteomes" id="UP000234420"/>
    </source>
</evidence>